<dbReference type="InterPro" id="IPR046351">
    <property type="entry name" value="UTP4"/>
</dbReference>
<keyword evidence="3" id="KW-1185">Reference proteome</keyword>
<dbReference type="STRING" id="1507870.A0A1V8TMV6"/>
<dbReference type="SMART" id="SM00320">
    <property type="entry name" value="WD40"/>
    <property type="match status" value="6"/>
</dbReference>
<gene>
    <name evidence="2" type="ORF">B0A48_02166</name>
</gene>
<evidence type="ECO:0000256" key="1">
    <source>
        <dbReference type="SAM" id="MobiDB-lite"/>
    </source>
</evidence>
<dbReference type="FunCoup" id="A0A1V8TMV6">
    <property type="interactions" value="1691"/>
</dbReference>
<dbReference type="SUPFAM" id="SSF50978">
    <property type="entry name" value="WD40 repeat-like"/>
    <property type="match status" value="2"/>
</dbReference>
<dbReference type="Proteomes" id="UP000192596">
    <property type="component" value="Unassembled WGS sequence"/>
</dbReference>
<dbReference type="GO" id="GO:0030686">
    <property type="term" value="C:90S preribosome"/>
    <property type="evidence" value="ECO:0007669"/>
    <property type="project" value="InterPro"/>
</dbReference>
<feature type="region of interest" description="Disordered" evidence="1">
    <location>
        <begin position="549"/>
        <end position="608"/>
    </location>
</feature>
<dbReference type="EMBL" id="NAJO01000004">
    <property type="protein sequence ID" value="OQO12703.1"/>
    <property type="molecule type" value="Genomic_DNA"/>
</dbReference>
<feature type="region of interest" description="Disordered" evidence="1">
    <location>
        <begin position="628"/>
        <end position="653"/>
    </location>
</feature>
<protein>
    <submittedName>
        <fullName evidence="2">Uncharacterized protein</fullName>
    </submittedName>
</protein>
<feature type="compositionally biased region" description="Polar residues" evidence="1">
    <location>
        <begin position="628"/>
        <end position="648"/>
    </location>
</feature>
<sequence>MDVHRSRFVPYPTSPVTSLAFSRASDSHLPSPPPPLKLALGRANGSIEIWDPAKGLWNQEAIFPGDGKSVDGLVWTQDPNEKDANGGVIVGQLRLFGIGSRPEVVEWDLGSGGVKRRSTGNFGDVWCIAAQPRRVGGQKKEGEEERAVDLVAGCSDGSVVVLGTADEDLTFKRFLARVGGKKARCMSIVWKNRDIVVAGFADSMIRVYDTRNAQLVRSMSLGAGISKAPKDAMVWQVRALLNGDIVSADSNGEIKIWDGKTYSLAQTVTAHDADCLDLIVSNDGKTMLSGGLDGKVAMYRQSIQGNGRKSWAKSQHRRTHTGEVKAMASFDSKLLSIVVSGGTDATPMVTPLREYGKENLRGLSSLPSHAPVVSAPKARLLVCWWGKEISVWRISRQNALEALPEQQRSRRLVAKISLDTRDNLTDVAISPEGRVLGAATHSEVKAFQLRKRLDSDGLAVRKLTVPEDMADSGARRLQISPDGLWLAAVTPESEIQVVRITNDADNPKQLTILDNVVELDRQRRRQTKPSATKTYERTINTLTFNPDSSIIAISTQQPQPWTSRPTTPTRTPSIAASSNSDSSDSDDDDESSPIFHGQHWAPNPSGHLLPKLDSGPLILTFRPEPRASLTNGTVNGNPGVHSTRNNPHAHSHELPRGPHRLLVLTSAHKIYELDILAGKFTDWSRRNTASTLPEEFTKIRERAMGAVWDVNATGRERVWLYGSTWVFMLDVGRDFAPLASLDGGKKRRASELGGEEDSAETRKRLKGSGAGSRVAAWQVGDSITRTSKGETQTVELVRRVKSEDDEDAVMDDEEDEDEVEGEQLRVSRLANGETEAKSEEGSAAKRWWSTFKYRPILGMVPLEDEGRSGGEGMLEVVIVERIAQRDEVKR</sequence>
<evidence type="ECO:0000313" key="2">
    <source>
        <dbReference type="EMBL" id="OQO12703.1"/>
    </source>
</evidence>
<dbReference type="InParanoid" id="A0A1V8TMV6"/>
<dbReference type="Gene3D" id="2.130.10.10">
    <property type="entry name" value="YVTN repeat-like/Quinoprotein amine dehydrogenase"/>
    <property type="match status" value="2"/>
</dbReference>
<comment type="caution">
    <text evidence="2">The sequence shown here is derived from an EMBL/GenBank/DDBJ whole genome shotgun (WGS) entry which is preliminary data.</text>
</comment>
<feature type="compositionally biased region" description="Low complexity" evidence="1">
    <location>
        <begin position="554"/>
        <end position="582"/>
    </location>
</feature>
<dbReference type="GO" id="GO:0003723">
    <property type="term" value="F:RNA binding"/>
    <property type="evidence" value="ECO:0007669"/>
    <property type="project" value="TreeGrafter"/>
</dbReference>
<accession>A0A1V8TMV6</accession>
<dbReference type="InterPro" id="IPR001680">
    <property type="entry name" value="WD40_rpt"/>
</dbReference>
<proteinExistence type="predicted"/>
<feature type="region of interest" description="Disordered" evidence="1">
    <location>
        <begin position="743"/>
        <end position="769"/>
    </location>
</feature>
<reference evidence="3" key="1">
    <citation type="submission" date="2017-03" db="EMBL/GenBank/DDBJ databases">
        <title>Genomes of endolithic fungi from Antarctica.</title>
        <authorList>
            <person name="Coleine C."/>
            <person name="Masonjones S."/>
            <person name="Stajich J.E."/>
        </authorList>
    </citation>
    <scope>NUCLEOTIDE SEQUENCE [LARGE SCALE GENOMIC DNA]</scope>
    <source>
        <strain evidence="3">CCFEE 5527</strain>
    </source>
</reference>
<dbReference type="GO" id="GO:0034455">
    <property type="term" value="C:t-UTP complex"/>
    <property type="evidence" value="ECO:0007669"/>
    <property type="project" value="TreeGrafter"/>
</dbReference>
<dbReference type="PANTHER" id="PTHR44163:SF1">
    <property type="entry name" value="U3 SMALL NUCLEOLAR RNA-ASSOCIATED PROTEIN 4 HOMOLOG"/>
    <property type="match status" value="1"/>
</dbReference>
<dbReference type="Pfam" id="PF00400">
    <property type="entry name" value="WD40"/>
    <property type="match status" value="1"/>
</dbReference>
<evidence type="ECO:0000313" key="3">
    <source>
        <dbReference type="Proteomes" id="UP000192596"/>
    </source>
</evidence>
<dbReference type="GO" id="GO:0000462">
    <property type="term" value="P:maturation of SSU-rRNA from tricistronic rRNA transcript (SSU-rRNA, 5.8S rRNA, LSU-rRNA)"/>
    <property type="evidence" value="ECO:0007669"/>
    <property type="project" value="InterPro"/>
</dbReference>
<dbReference type="PANTHER" id="PTHR44163">
    <property type="entry name" value="U3 SMALL NUCLEOLAR RNA-ASSOCIATED PROTEIN 4 HOMOLOG"/>
    <property type="match status" value="1"/>
</dbReference>
<organism evidence="2 3">
    <name type="scientific">Cryoendolithus antarcticus</name>
    <dbReference type="NCBI Taxonomy" id="1507870"/>
    <lineage>
        <taxon>Eukaryota</taxon>
        <taxon>Fungi</taxon>
        <taxon>Dikarya</taxon>
        <taxon>Ascomycota</taxon>
        <taxon>Pezizomycotina</taxon>
        <taxon>Dothideomycetes</taxon>
        <taxon>Dothideomycetidae</taxon>
        <taxon>Cladosporiales</taxon>
        <taxon>Cladosporiaceae</taxon>
        <taxon>Cryoendolithus</taxon>
    </lineage>
</organism>
<dbReference type="InterPro" id="IPR015943">
    <property type="entry name" value="WD40/YVTN_repeat-like_dom_sf"/>
</dbReference>
<dbReference type="OrthoDB" id="8883818at2759"/>
<dbReference type="InterPro" id="IPR036322">
    <property type="entry name" value="WD40_repeat_dom_sf"/>
</dbReference>
<dbReference type="AlphaFoldDB" id="A0A1V8TMV6"/>
<dbReference type="GO" id="GO:0032040">
    <property type="term" value="C:small-subunit processome"/>
    <property type="evidence" value="ECO:0007669"/>
    <property type="project" value="TreeGrafter"/>
</dbReference>
<name>A0A1V8TMV6_9PEZI</name>